<proteinExistence type="inferred from homology"/>
<accession>A0A7Y8BJQ6</accession>
<organism evidence="12 13">
    <name type="scientific">Pseudomonas gingeri</name>
    <dbReference type="NCBI Taxonomy" id="117681"/>
    <lineage>
        <taxon>Bacteria</taxon>
        <taxon>Pseudomonadati</taxon>
        <taxon>Pseudomonadota</taxon>
        <taxon>Gammaproteobacteria</taxon>
        <taxon>Pseudomonadales</taxon>
        <taxon>Pseudomonadaceae</taxon>
        <taxon>Pseudomonas</taxon>
    </lineage>
</organism>
<feature type="region of interest" description="Disordered" evidence="8">
    <location>
        <begin position="24"/>
        <end position="43"/>
    </location>
</feature>
<dbReference type="Proteomes" id="UP000582981">
    <property type="component" value="Unassembled WGS sequence"/>
</dbReference>
<dbReference type="Pfam" id="PF08479">
    <property type="entry name" value="POTRA_2"/>
    <property type="match status" value="1"/>
</dbReference>
<keyword evidence="5" id="KW-0406">Ion transport</keyword>
<keyword evidence="4" id="KW-0812">Transmembrane</keyword>
<evidence type="ECO:0000259" key="10">
    <source>
        <dbReference type="Pfam" id="PF08479"/>
    </source>
</evidence>
<dbReference type="Gene3D" id="3.10.20.310">
    <property type="entry name" value="membrane protein fhac"/>
    <property type="match status" value="1"/>
</dbReference>
<evidence type="ECO:0000313" key="12">
    <source>
        <dbReference type="EMBL" id="NWB46229.1"/>
    </source>
</evidence>
<feature type="domain" description="Haemolysin activator HlyB C-terminal" evidence="9">
    <location>
        <begin position="196"/>
        <end position="511"/>
    </location>
</feature>
<keyword evidence="3" id="KW-1134">Transmembrane beta strand</keyword>
<dbReference type="FunFam" id="2.40.160.50:FF:000009">
    <property type="entry name" value="Putative hemolysin activator protein"/>
    <property type="match status" value="1"/>
</dbReference>
<dbReference type="InterPro" id="IPR013686">
    <property type="entry name" value="Polypept-transport_assoc_ShlB"/>
</dbReference>
<feature type="domain" description="Polypeptide-transport-associated ShlB-type" evidence="10">
    <location>
        <begin position="53"/>
        <end position="132"/>
    </location>
</feature>
<sequence length="547" mass="60706">MAAEPVAPEQPLLRQQERERVLREQLESSPDVRLKASADDGRGTLPVNETPCFSIRHIVLEGEESAAFQWALRAANPASDPALGRCLGAAGINLTMKRIQNLIIARGFVTTRVLAAPQDLSRGTLSLVLIPGRIKHIRFADGTSSRATLWNAMPAQPGDLLNLRDIEQALENFKRVPTADADVQITPATDADAKPGESDVVILWKQASVARLSLSTDDSGSKDTGRYQGNVALSLDNPLSLNDLFYASFSHNLGGGKSGDRGSQGHTLYYSIPYDYWQLGLTSSEYDYHQTVAGNNQSYDYQGRSRNNELKLSRLIYRDAVRKTSVWASGWTRTSSNYIDDTEIEVQRRRMAGWQLGVDHREFIGSNTLDLGLSYRRGTGAFQALRAPEEDLDEGTSRSKIINASAQLQTPFRIGTQQFRYIGAWRSQWNRSPLVAQDRFSIGGRYSVRGFDGEQILSAERGWTLRNDLGWFVFQNSQELYLGVDYGEVGGHSTQYLSGNRLAGAVVGMRGGYKQVSYDLFLGQPLMKPKHFETADVTAGFNLSWSF</sequence>
<dbReference type="AlphaFoldDB" id="A0A7Y8BJQ6"/>
<dbReference type="PANTHER" id="PTHR34597:SF3">
    <property type="entry name" value="OUTER MEMBRANE TRANSPORTER CDIB"/>
    <property type="match status" value="1"/>
</dbReference>
<keyword evidence="6" id="KW-0472">Membrane</keyword>
<dbReference type="Pfam" id="PF17287">
    <property type="entry name" value="POTRA_3"/>
    <property type="match status" value="1"/>
</dbReference>
<gene>
    <name evidence="12" type="ORF">HX829_06970</name>
</gene>
<dbReference type="PANTHER" id="PTHR34597">
    <property type="entry name" value="SLR1661 PROTEIN"/>
    <property type="match status" value="1"/>
</dbReference>
<keyword evidence="7" id="KW-0998">Cell outer membrane</keyword>
<evidence type="ECO:0000256" key="2">
    <source>
        <dbReference type="ARBA" id="ARBA00009055"/>
    </source>
</evidence>
<feature type="compositionally biased region" description="Basic and acidic residues" evidence="8">
    <location>
        <begin position="24"/>
        <end position="42"/>
    </location>
</feature>
<dbReference type="GO" id="GO:0008320">
    <property type="term" value="F:protein transmembrane transporter activity"/>
    <property type="evidence" value="ECO:0007669"/>
    <property type="project" value="TreeGrafter"/>
</dbReference>
<dbReference type="EMBL" id="JACAPU010000011">
    <property type="protein sequence ID" value="NWB46229.1"/>
    <property type="molecule type" value="Genomic_DNA"/>
</dbReference>
<comment type="similarity">
    <text evidence="2">Belongs to the TPS (TC 1.B.20) family.</text>
</comment>
<evidence type="ECO:0000256" key="7">
    <source>
        <dbReference type="ARBA" id="ARBA00023237"/>
    </source>
</evidence>
<keyword evidence="5" id="KW-0813">Transport</keyword>
<evidence type="ECO:0000313" key="13">
    <source>
        <dbReference type="Proteomes" id="UP000582981"/>
    </source>
</evidence>
<protein>
    <submittedName>
        <fullName evidence="12">ShlB/FhaC/HecB family hemolysin secretion/activation protein</fullName>
    </submittedName>
</protein>
<dbReference type="GO" id="GO:0098046">
    <property type="term" value="C:type V protein secretion system complex"/>
    <property type="evidence" value="ECO:0007669"/>
    <property type="project" value="TreeGrafter"/>
</dbReference>
<feature type="domain" description="ShlB POTRA" evidence="11">
    <location>
        <begin position="133"/>
        <end position="187"/>
    </location>
</feature>
<name>A0A7Y8BJQ6_9PSED</name>
<evidence type="ECO:0000256" key="8">
    <source>
        <dbReference type="SAM" id="MobiDB-lite"/>
    </source>
</evidence>
<dbReference type="InterPro" id="IPR051544">
    <property type="entry name" value="TPS_OM_transporter"/>
</dbReference>
<evidence type="ECO:0000256" key="6">
    <source>
        <dbReference type="ARBA" id="ARBA00023136"/>
    </source>
</evidence>
<evidence type="ECO:0000256" key="5">
    <source>
        <dbReference type="ARBA" id="ARBA00023065"/>
    </source>
</evidence>
<evidence type="ECO:0000256" key="4">
    <source>
        <dbReference type="ARBA" id="ARBA00022692"/>
    </source>
</evidence>
<comment type="caution">
    <text evidence="12">The sequence shown here is derived from an EMBL/GenBank/DDBJ whole genome shotgun (WGS) entry which is preliminary data.</text>
</comment>
<evidence type="ECO:0000256" key="1">
    <source>
        <dbReference type="ARBA" id="ARBA00004442"/>
    </source>
</evidence>
<dbReference type="PIRSF" id="PIRSF029745">
    <property type="entry name" value="FhaC"/>
    <property type="match status" value="1"/>
</dbReference>
<dbReference type="Pfam" id="PF03865">
    <property type="entry name" value="ShlB"/>
    <property type="match status" value="1"/>
</dbReference>
<dbReference type="Gene3D" id="2.40.160.50">
    <property type="entry name" value="membrane protein fhac: a member of the omp85/tpsb transporter family"/>
    <property type="match status" value="1"/>
</dbReference>
<dbReference type="GO" id="GO:0006811">
    <property type="term" value="P:monoatomic ion transport"/>
    <property type="evidence" value="ECO:0007669"/>
    <property type="project" value="UniProtKB-KW"/>
</dbReference>
<evidence type="ECO:0000259" key="11">
    <source>
        <dbReference type="Pfam" id="PF17287"/>
    </source>
</evidence>
<reference evidence="12 13" key="1">
    <citation type="submission" date="2020-04" db="EMBL/GenBank/DDBJ databases">
        <title>Molecular characterization of pseudomonads from Agaricus bisporus reveal novel blotch 2 pathogens in Western Europe.</title>
        <authorList>
            <person name="Taparia T."/>
            <person name="Krijger M."/>
            <person name="Haynes E."/>
            <person name="Elpinstone J.G."/>
            <person name="Noble R."/>
            <person name="Van Der Wolf J."/>
        </authorList>
    </citation>
    <scope>NUCLEOTIDE SEQUENCE [LARGE SCALE GENOMIC DNA]</scope>
    <source>
        <strain evidence="12 13">F1001</strain>
    </source>
</reference>
<dbReference type="GO" id="GO:0009279">
    <property type="term" value="C:cell outer membrane"/>
    <property type="evidence" value="ECO:0007669"/>
    <property type="project" value="UniProtKB-SubCell"/>
</dbReference>
<comment type="subcellular location">
    <subcellularLocation>
        <location evidence="1">Cell outer membrane</location>
    </subcellularLocation>
</comment>
<dbReference type="GO" id="GO:0046819">
    <property type="term" value="P:protein secretion by the type V secretion system"/>
    <property type="evidence" value="ECO:0007669"/>
    <property type="project" value="TreeGrafter"/>
</dbReference>
<dbReference type="InterPro" id="IPR027282">
    <property type="entry name" value="TPS"/>
</dbReference>
<evidence type="ECO:0000259" key="9">
    <source>
        <dbReference type="Pfam" id="PF03865"/>
    </source>
</evidence>
<evidence type="ECO:0000256" key="3">
    <source>
        <dbReference type="ARBA" id="ARBA00022452"/>
    </source>
</evidence>
<dbReference type="InterPro" id="IPR005565">
    <property type="entry name" value="Hemolysn_activator_HlyB_C"/>
</dbReference>
<dbReference type="InterPro" id="IPR035251">
    <property type="entry name" value="ShlB_POTRA"/>
</dbReference>